<dbReference type="SUPFAM" id="SSF56059">
    <property type="entry name" value="Glutathione synthetase ATP-binding domain-like"/>
    <property type="match status" value="1"/>
</dbReference>
<dbReference type="InterPro" id="IPR013815">
    <property type="entry name" value="ATP_grasp_subdomain_1"/>
</dbReference>
<dbReference type="InterPro" id="IPR000182">
    <property type="entry name" value="GNAT_dom"/>
</dbReference>
<dbReference type="PROSITE" id="PS51186">
    <property type="entry name" value="GNAT"/>
    <property type="match status" value="1"/>
</dbReference>
<dbReference type="SUPFAM" id="SSF55729">
    <property type="entry name" value="Acyl-CoA N-acyltransferases (Nat)"/>
    <property type="match status" value="1"/>
</dbReference>
<dbReference type="InterPro" id="IPR011761">
    <property type="entry name" value="ATP-grasp"/>
</dbReference>
<dbReference type="PANTHER" id="PTHR42793:SF1">
    <property type="entry name" value="PEPTIDYL-LYSINE N-ACETYLTRANSFERASE PATZ"/>
    <property type="match status" value="1"/>
</dbReference>
<dbReference type="Gene3D" id="3.40.50.261">
    <property type="entry name" value="Succinyl-CoA synthetase domains"/>
    <property type="match status" value="2"/>
</dbReference>
<dbReference type="EMBL" id="JADKGK010000020">
    <property type="protein sequence ID" value="MBL0004644.1"/>
    <property type="molecule type" value="Genomic_DNA"/>
</dbReference>
<dbReference type="Gene3D" id="3.30.470.20">
    <property type="entry name" value="ATP-grasp fold, B domain"/>
    <property type="match status" value="1"/>
</dbReference>
<dbReference type="Proteomes" id="UP000726105">
    <property type="component" value="Unassembled WGS sequence"/>
</dbReference>
<evidence type="ECO:0000313" key="6">
    <source>
        <dbReference type="EMBL" id="MBK7274644.1"/>
    </source>
</evidence>
<feature type="region of interest" description="Disordered" evidence="2">
    <location>
        <begin position="1"/>
        <end position="51"/>
    </location>
</feature>
<feature type="compositionally biased region" description="Polar residues" evidence="2">
    <location>
        <begin position="1"/>
        <end position="10"/>
    </location>
</feature>
<dbReference type="Pfam" id="PF00583">
    <property type="entry name" value="Acetyltransf_1"/>
    <property type="match status" value="1"/>
</dbReference>
<proteinExistence type="predicted"/>
<dbReference type="EMBL" id="JADJIB010000010">
    <property type="protein sequence ID" value="MBK7274644.1"/>
    <property type="molecule type" value="Genomic_DNA"/>
</dbReference>
<evidence type="ECO:0000313" key="8">
    <source>
        <dbReference type="Proteomes" id="UP000718281"/>
    </source>
</evidence>
<dbReference type="Pfam" id="PF13549">
    <property type="entry name" value="ATP-grasp_5"/>
    <property type="match status" value="1"/>
</dbReference>
<dbReference type="EMBL" id="JADIXZ010000006">
    <property type="protein sequence ID" value="MBK6301989.1"/>
    <property type="molecule type" value="Genomic_DNA"/>
</dbReference>
<dbReference type="Gene3D" id="3.30.1490.20">
    <property type="entry name" value="ATP-grasp fold, A domain"/>
    <property type="match status" value="1"/>
</dbReference>
<dbReference type="PANTHER" id="PTHR42793">
    <property type="entry name" value="COA BINDING DOMAIN CONTAINING PROTEIN"/>
    <property type="match status" value="1"/>
</dbReference>
<evidence type="ECO:0000313" key="5">
    <source>
        <dbReference type="EMBL" id="MBK6301989.1"/>
    </source>
</evidence>
<dbReference type="Gene3D" id="3.40.630.30">
    <property type="match status" value="1"/>
</dbReference>
<dbReference type="PROSITE" id="PS50975">
    <property type="entry name" value="ATP_GRASP"/>
    <property type="match status" value="1"/>
</dbReference>
<evidence type="ECO:0000256" key="1">
    <source>
        <dbReference type="PROSITE-ProRule" id="PRU00409"/>
    </source>
</evidence>
<gene>
    <name evidence="5" type="ORF">IPF40_13435</name>
    <name evidence="6" type="ORF">IPI13_16310</name>
    <name evidence="7" type="ORF">IPP00_11850</name>
</gene>
<dbReference type="GO" id="GO:0046872">
    <property type="term" value="F:metal ion binding"/>
    <property type="evidence" value="ECO:0007669"/>
    <property type="project" value="InterPro"/>
</dbReference>
<dbReference type="InterPro" id="IPR036291">
    <property type="entry name" value="NAD(P)-bd_dom_sf"/>
</dbReference>
<evidence type="ECO:0000256" key="2">
    <source>
        <dbReference type="SAM" id="MobiDB-lite"/>
    </source>
</evidence>
<comment type="caution">
    <text evidence="5">The sequence shown here is derived from an EMBL/GenBank/DDBJ whole genome shotgun (WGS) entry which is preliminary data.</text>
</comment>
<evidence type="ECO:0000259" key="3">
    <source>
        <dbReference type="PROSITE" id="PS50975"/>
    </source>
</evidence>
<evidence type="ECO:0000313" key="7">
    <source>
        <dbReference type="EMBL" id="MBL0004644.1"/>
    </source>
</evidence>
<dbReference type="Pfam" id="PF13607">
    <property type="entry name" value="Succ_CoA_lig"/>
    <property type="match status" value="1"/>
</dbReference>
<dbReference type="InterPro" id="IPR003781">
    <property type="entry name" value="CoA-bd"/>
</dbReference>
<feature type="domain" description="ATP-grasp" evidence="3">
    <location>
        <begin position="714"/>
        <end position="750"/>
    </location>
</feature>
<evidence type="ECO:0000259" key="4">
    <source>
        <dbReference type="PROSITE" id="PS51186"/>
    </source>
</evidence>
<dbReference type="SMART" id="SM00881">
    <property type="entry name" value="CoA_binding"/>
    <property type="match status" value="1"/>
</dbReference>
<protein>
    <submittedName>
        <fullName evidence="5">GNAT family N-acetyltransferase</fullName>
    </submittedName>
</protein>
<reference evidence="8 9" key="1">
    <citation type="submission" date="2020-10" db="EMBL/GenBank/DDBJ databases">
        <title>Connecting structure to function with the recovery of over 1000 high-quality activated sludge metagenome-assembled genomes encoding full-length rRNA genes using long-read sequencing.</title>
        <authorList>
            <person name="Singleton C.M."/>
            <person name="Petriglieri F."/>
            <person name="Kristensen J.M."/>
            <person name="Kirkegaard R.H."/>
            <person name="Michaelsen T.Y."/>
            <person name="Andersen M.H."/>
            <person name="Karst S.M."/>
            <person name="Dueholm M.S."/>
            <person name="Nielsen P.H."/>
            <person name="Albertsen M."/>
        </authorList>
    </citation>
    <scope>NUCLEOTIDE SEQUENCE [LARGE SCALE GENOMIC DNA]</scope>
    <source>
        <strain evidence="5">AalE_18-Q3-R2-46_BAT3C.188</strain>
        <strain evidence="6">Ega_18-Q3-R5-49_MAXAC.001</strain>
        <strain evidence="7">Ribe_18-Q3-R11-54_MAXAC.001</strain>
    </source>
</reference>
<dbReference type="Proteomes" id="UP000718281">
    <property type="component" value="Unassembled WGS sequence"/>
</dbReference>
<keyword evidence="1" id="KW-0067">ATP-binding</keyword>
<organism evidence="5 8">
    <name type="scientific">Candidatus Phosphoribacter hodrii</name>
    <dbReference type="NCBI Taxonomy" id="2953743"/>
    <lineage>
        <taxon>Bacteria</taxon>
        <taxon>Bacillati</taxon>
        <taxon>Actinomycetota</taxon>
        <taxon>Actinomycetes</taxon>
        <taxon>Micrococcales</taxon>
        <taxon>Dermatophilaceae</taxon>
        <taxon>Candidatus Phosphoribacter</taxon>
    </lineage>
</organism>
<dbReference type="GO" id="GO:0016747">
    <property type="term" value="F:acyltransferase activity, transferring groups other than amino-acyl groups"/>
    <property type="evidence" value="ECO:0007669"/>
    <property type="project" value="InterPro"/>
</dbReference>
<dbReference type="InterPro" id="IPR016102">
    <property type="entry name" value="Succinyl-CoA_synth-like"/>
</dbReference>
<dbReference type="Pfam" id="PF13380">
    <property type="entry name" value="CoA_binding_2"/>
    <property type="match status" value="1"/>
</dbReference>
<evidence type="ECO:0000313" key="9">
    <source>
        <dbReference type="Proteomes" id="UP000726105"/>
    </source>
</evidence>
<dbReference type="CDD" id="cd04301">
    <property type="entry name" value="NAT_SF"/>
    <property type="match status" value="1"/>
</dbReference>
<dbReference type="GO" id="GO:0005524">
    <property type="term" value="F:ATP binding"/>
    <property type="evidence" value="ECO:0007669"/>
    <property type="project" value="UniProtKB-UniRule"/>
</dbReference>
<feature type="domain" description="N-acetyltransferase" evidence="4">
    <location>
        <begin position="69"/>
        <end position="219"/>
    </location>
</feature>
<accession>A0A934X8G7</accession>
<dbReference type="SUPFAM" id="SSF52210">
    <property type="entry name" value="Succinyl-CoA synthetase domains"/>
    <property type="match status" value="2"/>
</dbReference>
<dbReference type="InterPro" id="IPR032875">
    <property type="entry name" value="Succ_CoA_lig_flav_dom"/>
</dbReference>
<dbReference type="Gene3D" id="3.40.50.720">
    <property type="entry name" value="NAD(P)-binding Rossmann-like Domain"/>
    <property type="match status" value="1"/>
</dbReference>
<name>A0A934X8G7_9MICO</name>
<dbReference type="AlphaFoldDB" id="A0A934X8G7"/>
<dbReference type="SUPFAM" id="SSF51735">
    <property type="entry name" value="NAD(P)-binding Rossmann-fold domains"/>
    <property type="match status" value="1"/>
</dbReference>
<sequence>MTSHAATPQGTRDPLAWEHVGVSSKHGQHRHPLPDEPTSPEPVGGGDEHPPGYPFEWEADVVLSDGSVAHVRPIRPSDDERIRVFHAGQSEESIYLRFFAPLRELSDRDVQRFTVVDYDERVALVVMHRDLIIGIGRYDKIDDTRAEVAFNVSDAFQGKGIGSILLEHLALVGLDGGVTRFVAEVLPQNRRMINVFKEAGYNVKHRLEDGVISLSFDISPTATSTAVRYAREHRSEAISVGGILTPRSVAVVGASRREFSIGHTFLKNLVEGGFTGQVYAVNPNAKRVMGLKSYRTLADVPGLVDLVVVAVAAPDVINLVDECAAKGARAIVVPSAHFAEDGEQGWKLQTKLRKKARRAGLRVIGPNSFGIINNHPDVRLNASLAPQLPPRGSFGLFAQSGALGIAVLASAARRGLGVSVFASAGNRVDLSGNDLMQYWIEDASTDAVGLYVESIGNPRKFVRIARSLAAAKPVIVVKSAGSRLGSAPGHLTRKMSVGTEAFDALLRQSGVIRTENIHQLFDVAQLVVHQELPAGDRVAVVTNSDALGSLTTQAAQSWDLKVTHGPVSVAPEAGAEEFALALRAAFDDPGVDSVIASFIPPIYTDDELVAAAVRDEAGRSTKTCTATFLGMRGVTEQLTLNTPGERPRVVPAYPMPEDAVRAVAAATRYAQWRARDKGTLVAPSGIEKGVVEELIDNVLTDSPDGRALTEDECIQVLAAYGIGLWPADLVHNADEAVEAAERLGYPVILKVIAPALRHQVGVTGVRPDLSSPEAVRDAHASLTNRLGAFVADRFAVQRMSPPGVSCVVGSTEDPLFGPVVSFSIAGPPTDLLGDIGYRIPPLTNVDVDDLIFSVKAAPLLTGHGGKEPIYLDDLRDLIARVSTLADNHSTLASVSLQPVNCWGAGVDVLGAEIFVAPAMTRKDASRRAMT</sequence>
<dbReference type="Proteomes" id="UP000886632">
    <property type="component" value="Unassembled WGS sequence"/>
</dbReference>
<keyword evidence="1" id="KW-0547">Nucleotide-binding</keyword>
<dbReference type="InterPro" id="IPR016181">
    <property type="entry name" value="Acyl_CoA_acyltransferase"/>
</dbReference>